<dbReference type="SUPFAM" id="SSF55174">
    <property type="entry name" value="Alpha-L RNA-binding motif"/>
    <property type="match status" value="1"/>
</dbReference>
<dbReference type="SMART" id="SM01390">
    <property type="entry name" value="Ribosomal_S4"/>
    <property type="match status" value="1"/>
</dbReference>
<dbReference type="GO" id="GO:0006412">
    <property type="term" value="P:translation"/>
    <property type="evidence" value="ECO:0007669"/>
    <property type="project" value="UniProtKB-UniRule"/>
</dbReference>
<feature type="domain" description="Small ribosomal subunit protein uS4 N-terminal" evidence="9">
    <location>
        <begin position="2"/>
        <end position="98"/>
    </location>
</feature>
<dbReference type="CDD" id="cd00165">
    <property type="entry name" value="S4"/>
    <property type="match status" value="1"/>
</dbReference>
<comment type="function">
    <text evidence="7">With S5 and S12 plays an important role in translational accuracy.</text>
</comment>
<evidence type="ECO:0000259" key="9">
    <source>
        <dbReference type="SMART" id="SM01390"/>
    </source>
</evidence>
<comment type="similarity">
    <text evidence="1 7">Belongs to the universal ribosomal protein uS4 family.</text>
</comment>
<evidence type="ECO:0000256" key="7">
    <source>
        <dbReference type="HAMAP-Rule" id="MF_01306"/>
    </source>
</evidence>
<dbReference type="Gene3D" id="1.10.1050.10">
    <property type="entry name" value="Ribosomal Protein S4 Delta 41, Chain A, domain 1"/>
    <property type="match status" value="1"/>
</dbReference>
<dbReference type="GO" id="GO:0015935">
    <property type="term" value="C:small ribosomal subunit"/>
    <property type="evidence" value="ECO:0007669"/>
    <property type="project" value="InterPro"/>
</dbReference>
<dbReference type="Proteomes" id="UP000178510">
    <property type="component" value="Unassembled WGS sequence"/>
</dbReference>
<dbReference type="InterPro" id="IPR001912">
    <property type="entry name" value="Ribosomal_uS4_N"/>
</dbReference>
<evidence type="ECO:0000259" key="8">
    <source>
        <dbReference type="SMART" id="SM00363"/>
    </source>
</evidence>
<dbReference type="HAMAP" id="MF_01306_B">
    <property type="entry name" value="Ribosomal_uS4_B"/>
    <property type="match status" value="1"/>
</dbReference>
<dbReference type="PANTHER" id="PTHR11831:SF4">
    <property type="entry name" value="SMALL RIBOSOMAL SUBUNIT PROTEIN US4M"/>
    <property type="match status" value="1"/>
</dbReference>
<dbReference type="InterPro" id="IPR002942">
    <property type="entry name" value="S4_RNA-bd"/>
</dbReference>
<protein>
    <recommendedName>
        <fullName evidence="6 7">Small ribosomal subunit protein uS4</fullName>
    </recommendedName>
</protein>
<evidence type="ECO:0000313" key="10">
    <source>
        <dbReference type="EMBL" id="OHA04305.1"/>
    </source>
</evidence>
<evidence type="ECO:0000256" key="5">
    <source>
        <dbReference type="ARBA" id="ARBA00023274"/>
    </source>
</evidence>
<dbReference type="GO" id="GO:0042274">
    <property type="term" value="P:ribosomal small subunit biogenesis"/>
    <property type="evidence" value="ECO:0007669"/>
    <property type="project" value="TreeGrafter"/>
</dbReference>
<dbReference type="STRING" id="1802274.A3J58_00240"/>
<proteinExistence type="inferred from homology"/>
<dbReference type="GO" id="GO:0003735">
    <property type="term" value="F:structural constituent of ribosome"/>
    <property type="evidence" value="ECO:0007669"/>
    <property type="project" value="InterPro"/>
</dbReference>
<dbReference type="Gene3D" id="3.10.290.10">
    <property type="entry name" value="RNA-binding S4 domain"/>
    <property type="match status" value="1"/>
</dbReference>
<dbReference type="InterPro" id="IPR036986">
    <property type="entry name" value="S4_RNA-bd_sf"/>
</dbReference>
<dbReference type="PANTHER" id="PTHR11831">
    <property type="entry name" value="30S 40S RIBOSOMAL PROTEIN"/>
    <property type="match status" value="1"/>
</dbReference>
<dbReference type="InterPro" id="IPR005709">
    <property type="entry name" value="Ribosomal_uS4_bac-type"/>
</dbReference>
<dbReference type="Pfam" id="PF01479">
    <property type="entry name" value="S4"/>
    <property type="match status" value="1"/>
</dbReference>
<evidence type="ECO:0000256" key="6">
    <source>
        <dbReference type="ARBA" id="ARBA00035254"/>
    </source>
</evidence>
<keyword evidence="5 7" id="KW-0687">Ribonucleoprotein</keyword>
<dbReference type="PROSITE" id="PS50889">
    <property type="entry name" value="S4"/>
    <property type="match status" value="1"/>
</dbReference>
<keyword evidence="2 7" id="KW-0699">rRNA-binding</keyword>
<comment type="subunit">
    <text evidence="7">Part of the 30S ribosomal subunit. Contacts protein S5. The interaction surface between S4 and S5 is involved in control of translational fidelity.</text>
</comment>
<comment type="function">
    <text evidence="7">One of the primary rRNA binding proteins, it binds directly to 16S rRNA where it nucleates assembly of the body of the 30S subunit.</text>
</comment>
<dbReference type="AlphaFoldDB" id="A0A1G2KXW2"/>
<dbReference type="SMART" id="SM00363">
    <property type="entry name" value="S4"/>
    <property type="match status" value="1"/>
</dbReference>
<gene>
    <name evidence="7" type="primary">rpsD</name>
    <name evidence="10" type="ORF">A3J58_00240</name>
</gene>
<dbReference type="GO" id="GO:0019843">
    <property type="term" value="F:rRNA binding"/>
    <property type="evidence" value="ECO:0007669"/>
    <property type="project" value="UniProtKB-UniRule"/>
</dbReference>
<reference evidence="10 11" key="1">
    <citation type="journal article" date="2016" name="Nat. Commun.">
        <title>Thousands of microbial genomes shed light on interconnected biogeochemical processes in an aquifer system.</title>
        <authorList>
            <person name="Anantharaman K."/>
            <person name="Brown C.T."/>
            <person name="Hug L.A."/>
            <person name="Sharon I."/>
            <person name="Castelle C.J."/>
            <person name="Probst A.J."/>
            <person name="Thomas B.C."/>
            <person name="Singh A."/>
            <person name="Wilkins M.J."/>
            <person name="Karaoz U."/>
            <person name="Brodie E.L."/>
            <person name="Williams K.H."/>
            <person name="Hubbard S.S."/>
            <person name="Banfield J.F."/>
        </authorList>
    </citation>
    <scope>NUCLEOTIDE SEQUENCE [LARGE SCALE GENOMIC DNA]</scope>
</reference>
<keyword evidence="4 7" id="KW-0689">Ribosomal protein</keyword>
<name>A0A1G2KXW2_9BACT</name>
<evidence type="ECO:0000256" key="4">
    <source>
        <dbReference type="ARBA" id="ARBA00022980"/>
    </source>
</evidence>
<comment type="caution">
    <text evidence="10">The sequence shown here is derived from an EMBL/GenBank/DDBJ whole genome shotgun (WGS) entry which is preliminary data.</text>
</comment>
<dbReference type="FunFam" id="3.10.290.10:FF:000001">
    <property type="entry name" value="30S ribosomal protein S4"/>
    <property type="match status" value="1"/>
</dbReference>
<evidence type="ECO:0000313" key="11">
    <source>
        <dbReference type="Proteomes" id="UP000178510"/>
    </source>
</evidence>
<dbReference type="Pfam" id="PF00163">
    <property type="entry name" value="Ribosomal_S4"/>
    <property type="match status" value="1"/>
</dbReference>
<dbReference type="InterPro" id="IPR022801">
    <property type="entry name" value="Ribosomal_uS4"/>
</dbReference>
<feature type="domain" description="RNA-binding S4" evidence="8">
    <location>
        <begin position="99"/>
        <end position="160"/>
    </location>
</feature>
<evidence type="ECO:0000256" key="2">
    <source>
        <dbReference type="ARBA" id="ARBA00022730"/>
    </source>
</evidence>
<keyword evidence="3 7" id="KW-0694">RNA-binding</keyword>
<sequence length="210" mass="23470">MRILEKTERRLGTKLFLKGDRCLGPKCAMVRRAYAPGVHGSKKGGRRGKSPSEFGELIREKQKMRFFYGLDDSDIKSYVKRASQKPGVFDAHLMRMIESRLDVVVRRLGFVPSGRAARQTVVHGHITVNGRAVRSPSYQTKKGDVIGLTERSARTPSFASLSERMRATTPPAWLTADPERKTGTVTGIPERDLSAGVTFDAVKVKEFYSR</sequence>
<dbReference type="EMBL" id="MHQM01000002">
    <property type="protein sequence ID" value="OHA04305.1"/>
    <property type="molecule type" value="Genomic_DNA"/>
</dbReference>
<evidence type="ECO:0000256" key="1">
    <source>
        <dbReference type="ARBA" id="ARBA00007465"/>
    </source>
</evidence>
<evidence type="ECO:0000256" key="3">
    <source>
        <dbReference type="ARBA" id="ARBA00022884"/>
    </source>
</evidence>
<organism evidence="10 11">
    <name type="scientific">Candidatus Sungbacteria bacterium RIFCSPHIGHO2_02_FULL_52_23</name>
    <dbReference type="NCBI Taxonomy" id="1802274"/>
    <lineage>
        <taxon>Bacteria</taxon>
        <taxon>Candidatus Sungiibacteriota</taxon>
    </lineage>
</organism>
<accession>A0A1G2KXW2</accession>
<dbReference type="NCBIfam" id="NF003717">
    <property type="entry name" value="PRK05327.1"/>
    <property type="match status" value="1"/>
</dbReference>